<dbReference type="InterPro" id="IPR007139">
    <property type="entry name" value="DUF349"/>
</dbReference>
<accession>A0A0K0XWD2</accession>
<gene>
    <name evidence="1" type="ORF">WM2015_1618</name>
</gene>
<name>A0A0K0XWD2_9GAMM</name>
<sequence>MSLKSRLFKKPWQHRDPEVRARAVRDDDSPELKTRLPELAQHDDSVQVRLAALERIDTEPFWLDARLRESDPAICARADRFILRAVNTTPAEGLLQARLDWLERIDEPEIFRRLAAEAKDVELRRAALSRISSQGFLGDCYATEADAGLAEEILQRIEQVSTLERLHERLRKTSKKRAGAVKERLLELQAASGTLDRERLAAESLVARAEALARGDGETDRAGALEEIRRLWAGIESADEGLSRRYRGAVSIIEASLNRPPPAPPAEPSAKEENPDTTDQAPSEGLKRASEAIRQALAGPVKTDRATALLADWDRAWNALNPPGAADLALKEATLPRLRELQHRIQARAAASSKPASTSEPRFDFDAELDATANAIEQGDIASAHAAIGRLRSALRKLPAKQRPGAVTGRLQRLDGRLKELRNYQHWSHNEHRDQLIAQVEALAGSGQHPDAISAALKDARQEWQRLDELEILPGDKRKFAAPAGQWRRFQAACKSAFDSAKPYFEKRQEVQQDSLAELDRFIEQGLEKAGQEDVEARVLTPILRKARQAIRRLDELPPKSRGASAGRLRELMDQITKKLDEASEKVELAKRRLVGEAKALAHEKDLKAAIDKAKSLQAQWQRLGSARRKVDQQLWKEFREPIDPLFAQLDDQRKEQKQADKEAMAELEALCIQAEALAELPGDELAEASGRMQGLADEFADKQTRPGRLTQRFDQARQRFEQRQQEQRMEQQLAEVRALESLASEIQQGFEQRMNGTPAEEALPEDLAADSRLSGHEALRQAIERIRDPDQTPEQLAAWASENADRARQVAVEIEFLSGMESPAEDRQLRMDHQVQRLASRLAERASQPDLATELSALEARWLASLPHPGERHAALAQRFQKCQNVVKKMTGIT</sequence>
<keyword evidence="2" id="KW-1185">Reference proteome</keyword>
<reference evidence="1 2" key="1">
    <citation type="submission" date="2015-07" db="EMBL/GenBank/DDBJ databases">
        <authorList>
            <person name="Noorani M."/>
        </authorList>
    </citation>
    <scope>NUCLEOTIDE SEQUENCE [LARGE SCALE GENOMIC DNA]</scope>
    <source>
        <strain evidence="1 2">KCTC 42284</strain>
    </source>
</reference>
<dbReference type="STRING" id="1579979.WM2015_1618"/>
<protein>
    <submittedName>
        <fullName evidence="1">Uncharacterized protein</fullName>
    </submittedName>
</protein>
<evidence type="ECO:0000313" key="2">
    <source>
        <dbReference type="Proteomes" id="UP000066624"/>
    </source>
</evidence>
<dbReference type="Pfam" id="PF03993">
    <property type="entry name" value="DUF349"/>
    <property type="match status" value="1"/>
</dbReference>
<dbReference type="KEGG" id="wma:WM2015_1618"/>
<dbReference type="AlphaFoldDB" id="A0A0K0XWD2"/>
<dbReference type="EMBL" id="CP012154">
    <property type="protein sequence ID" value="AKS41988.1"/>
    <property type="molecule type" value="Genomic_DNA"/>
</dbReference>
<dbReference type="OrthoDB" id="5523335at2"/>
<dbReference type="Proteomes" id="UP000066624">
    <property type="component" value="Chromosome"/>
</dbReference>
<dbReference type="RefSeq" id="WP_049725585.1">
    <property type="nucleotide sequence ID" value="NZ_CP012154.1"/>
</dbReference>
<organism evidence="1 2">
    <name type="scientific">Wenzhouxiangella marina</name>
    <dbReference type="NCBI Taxonomy" id="1579979"/>
    <lineage>
        <taxon>Bacteria</taxon>
        <taxon>Pseudomonadati</taxon>
        <taxon>Pseudomonadota</taxon>
        <taxon>Gammaproteobacteria</taxon>
        <taxon>Chromatiales</taxon>
        <taxon>Wenzhouxiangellaceae</taxon>
        <taxon>Wenzhouxiangella</taxon>
    </lineage>
</organism>
<evidence type="ECO:0000313" key="1">
    <source>
        <dbReference type="EMBL" id="AKS41988.1"/>
    </source>
</evidence>
<proteinExistence type="predicted"/>